<evidence type="ECO:0000313" key="1">
    <source>
        <dbReference type="EMBL" id="MDP5226576.1"/>
    </source>
</evidence>
<comment type="caution">
    <text evidence="1">The sequence shown here is derived from an EMBL/GenBank/DDBJ whole genome shotgun (WGS) entry which is preliminary data.</text>
</comment>
<evidence type="ECO:0000313" key="2">
    <source>
        <dbReference type="Proteomes" id="UP001232725"/>
    </source>
</evidence>
<keyword evidence="2" id="KW-1185">Reference proteome</keyword>
<dbReference type="RefSeq" id="WP_305995619.1">
    <property type="nucleotide sequence ID" value="NZ_JAVALS010000002.1"/>
</dbReference>
<accession>A0ABT9ILV7</accession>
<organism evidence="1 2">
    <name type="scientific">Arthrobacter horti</name>
    <dbReference type="NCBI Taxonomy" id="3068273"/>
    <lineage>
        <taxon>Bacteria</taxon>
        <taxon>Bacillati</taxon>
        <taxon>Actinomycetota</taxon>
        <taxon>Actinomycetes</taxon>
        <taxon>Micrococcales</taxon>
        <taxon>Micrococcaceae</taxon>
        <taxon>Arthrobacter</taxon>
    </lineage>
</organism>
<gene>
    <name evidence="1" type="ORF">Q9R02_05340</name>
</gene>
<reference evidence="1 2" key="1">
    <citation type="submission" date="2023-08" db="EMBL/GenBank/DDBJ databases">
        <title>Arthrobacter horti sp. nov., isolated from forest soil.</title>
        <authorList>
            <person name="Park M."/>
        </authorList>
    </citation>
    <scope>NUCLEOTIDE SEQUENCE [LARGE SCALE GENOMIC DNA]</scope>
    <source>
        <strain evidence="1 2">YJM1</strain>
    </source>
</reference>
<dbReference type="EMBL" id="JAVALS010000002">
    <property type="protein sequence ID" value="MDP5226576.1"/>
    <property type="molecule type" value="Genomic_DNA"/>
</dbReference>
<proteinExistence type="predicted"/>
<name>A0ABT9ILV7_9MICC</name>
<sequence>MKDAAREPGRAKGAAVPWGGLADSWQAASLAAGWRHPADWCLAPIEAAVREFSHNGSLSAATAAELGQARAEAGVGLREALADLDALYGTACRRADLDAVAALAEAWAMAGQEQPGLGCLDTATGLHSMTHFEHRLREILASPEQCEAGFLQARFSYRVRSSATEARLSWALLADLGSCITATLGADVCAAHTGGMVAALLPDLPGSRQRLEACRDALESLRSGTLNPVLLTVSAVAAEKS</sequence>
<dbReference type="Proteomes" id="UP001232725">
    <property type="component" value="Unassembled WGS sequence"/>
</dbReference>
<protein>
    <submittedName>
        <fullName evidence="1">Uncharacterized protein</fullName>
    </submittedName>
</protein>